<keyword evidence="3" id="KW-0902">Two-component regulatory system</keyword>
<dbReference type="Proteomes" id="UP000282028">
    <property type="component" value="Unassembled WGS sequence"/>
</dbReference>
<proteinExistence type="predicted"/>
<dbReference type="InterPro" id="IPR036388">
    <property type="entry name" value="WH-like_DNA-bd_sf"/>
</dbReference>
<dbReference type="PANTHER" id="PTHR48111:SF73">
    <property type="entry name" value="ALKALINE PHOSPHATASE SYNTHESIS TRANSCRIPTIONAL REGULATORY PROTEIN PHOP"/>
    <property type="match status" value="1"/>
</dbReference>
<evidence type="ECO:0000256" key="6">
    <source>
        <dbReference type="ARBA" id="ARBA00023163"/>
    </source>
</evidence>
<evidence type="ECO:0000256" key="7">
    <source>
        <dbReference type="PROSITE-ProRule" id="PRU00169"/>
    </source>
</evidence>
<dbReference type="FunFam" id="3.40.50.2300:FF:000001">
    <property type="entry name" value="DNA-binding response regulator PhoB"/>
    <property type="match status" value="1"/>
</dbReference>
<dbReference type="AlphaFoldDB" id="A0A3M8BVZ3"/>
<evidence type="ECO:0000259" key="9">
    <source>
        <dbReference type="PROSITE" id="PS50110"/>
    </source>
</evidence>
<evidence type="ECO:0000256" key="2">
    <source>
        <dbReference type="ARBA" id="ARBA00022553"/>
    </source>
</evidence>
<name>A0A3M8BVZ3_9BACL</name>
<keyword evidence="5 8" id="KW-0238">DNA-binding</keyword>
<evidence type="ECO:0000313" key="11">
    <source>
        <dbReference type="EMBL" id="RNB67519.1"/>
    </source>
</evidence>
<gene>
    <name evidence="11" type="ORF">EDM52_22475</name>
</gene>
<evidence type="ECO:0000256" key="5">
    <source>
        <dbReference type="ARBA" id="ARBA00023125"/>
    </source>
</evidence>
<dbReference type="SUPFAM" id="SSF52172">
    <property type="entry name" value="CheY-like"/>
    <property type="match status" value="1"/>
</dbReference>
<dbReference type="InterPro" id="IPR011006">
    <property type="entry name" value="CheY-like_superfamily"/>
</dbReference>
<keyword evidence="6" id="KW-0804">Transcription</keyword>
<keyword evidence="2 7" id="KW-0597">Phosphoprotein</keyword>
<evidence type="ECO:0000313" key="12">
    <source>
        <dbReference type="Proteomes" id="UP000282028"/>
    </source>
</evidence>
<evidence type="ECO:0000256" key="8">
    <source>
        <dbReference type="PROSITE-ProRule" id="PRU01091"/>
    </source>
</evidence>
<dbReference type="OrthoDB" id="9802426at2"/>
<organism evidence="11 12">
    <name type="scientific">Brevibacillus invocatus</name>
    <dbReference type="NCBI Taxonomy" id="173959"/>
    <lineage>
        <taxon>Bacteria</taxon>
        <taxon>Bacillati</taxon>
        <taxon>Bacillota</taxon>
        <taxon>Bacilli</taxon>
        <taxon>Bacillales</taxon>
        <taxon>Paenibacillaceae</taxon>
        <taxon>Brevibacillus</taxon>
    </lineage>
</organism>
<dbReference type="GO" id="GO:0032993">
    <property type="term" value="C:protein-DNA complex"/>
    <property type="evidence" value="ECO:0007669"/>
    <property type="project" value="TreeGrafter"/>
</dbReference>
<dbReference type="PROSITE" id="PS51755">
    <property type="entry name" value="OMPR_PHOB"/>
    <property type="match status" value="1"/>
</dbReference>
<comment type="caution">
    <text evidence="11">The sequence shown here is derived from an EMBL/GenBank/DDBJ whole genome shotgun (WGS) entry which is preliminary data.</text>
</comment>
<dbReference type="FunFam" id="1.10.10.10:FF:000018">
    <property type="entry name" value="DNA-binding response regulator ResD"/>
    <property type="match status" value="1"/>
</dbReference>
<dbReference type="Pfam" id="PF00486">
    <property type="entry name" value="Trans_reg_C"/>
    <property type="match status" value="1"/>
</dbReference>
<evidence type="ECO:0000259" key="10">
    <source>
        <dbReference type="PROSITE" id="PS51755"/>
    </source>
</evidence>
<feature type="domain" description="OmpR/PhoB-type" evidence="10">
    <location>
        <begin position="126"/>
        <end position="225"/>
    </location>
</feature>
<evidence type="ECO:0000256" key="1">
    <source>
        <dbReference type="ARBA" id="ARBA00004496"/>
    </source>
</evidence>
<dbReference type="GO" id="GO:0000156">
    <property type="term" value="F:phosphorelay response regulator activity"/>
    <property type="evidence" value="ECO:0007669"/>
    <property type="project" value="TreeGrafter"/>
</dbReference>
<feature type="domain" description="Response regulatory" evidence="9">
    <location>
        <begin position="3"/>
        <end position="116"/>
    </location>
</feature>
<sequence length="231" mass="26443">MSNILIVDDERQILEILSSYLKKEGYHVSTAEDGTQALEYASTYPIDLMILDLMLPDMTGEDVCREIRKTSRVPILMLTAKSGEADRITGLEIGADDYIIKPFSPRELVARVRAILRRAGEYQVLSDLIRIGEIEISLRERSVTKKGIALELTSNEFRLLTTLVRHPGRTWTREELVEEVLGMDFIGSDRTIDTHIKNLRQKIEDDPKQPEYIKTVYGLGYRFDNPTRNGR</sequence>
<dbReference type="Gene3D" id="3.40.50.2300">
    <property type="match status" value="1"/>
</dbReference>
<dbReference type="InterPro" id="IPR001867">
    <property type="entry name" value="OmpR/PhoB-type_DNA-bd"/>
</dbReference>
<dbReference type="InterPro" id="IPR039420">
    <property type="entry name" value="WalR-like"/>
</dbReference>
<dbReference type="Pfam" id="PF00072">
    <property type="entry name" value="Response_reg"/>
    <property type="match status" value="1"/>
</dbReference>
<evidence type="ECO:0000256" key="4">
    <source>
        <dbReference type="ARBA" id="ARBA00023015"/>
    </source>
</evidence>
<reference evidence="11 12" key="1">
    <citation type="submission" date="2018-10" db="EMBL/GenBank/DDBJ databases">
        <title>Phylogenomics of Brevibacillus.</title>
        <authorList>
            <person name="Dunlap C."/>
        </authorList>
    </citation>
    <scope>NUCLEOTIDE SEQUENCE [LARGE SCALE GENOMIC DNA]</scope>
    <source>
        <strain evidence="11 12">JCM 12215</strain>
    </source>
</reference>
<dbReference type="InterPro" id="IPR016032">
    <property type="entry name" value="Sig_transdc_resp-reg_C-effctor"/>
</dbReference>
<dbReference type="Gene3D" id="1.10.10.10">
    <property type="entry name" value="Winged helix-like DNA-binding domain superfamily/Winged helix DNA-binding domain"/>
    <property type="match status" value="1"/>
</dbReference>
<accession>A0A3M8BVZ3</accession>
<dbReference type="GO" id="GO:0000976">
    <property type="term" value="F:transcription cis-regulatory region binding"/>
    <property type="evidence" value="ECO:0007669"/>
    <property type="project" value="TreeGrafter"/>
</dbReference>
<dbReference type="SMART" id="SM00448">
    <property type="entry name" value="REC"/>
    <property type="match status" value="1"/>
</dbReference>
<dbReference type="SMART" id="SM00862">
    <property type="entry name" value="Trans_reg_C"/>
    <property type="match status" value="1"/>
</dbReference>
<comment type="subcellular location">
    <subcellularLocation>
        <location evidence="1">Cytoplasm</location>
    </subcellularLocation>
</comment>
<dbReference type="CDD" id="cd00383">
    <property type="entry name" value="trans_reg_C"/>
    <property type="match status" value="1"/>
</dbReference>
<dbReference type="Gene3D" id="6.10.250.690">
    <property type="match status" value="1"/>
</dbReference>
<dbReference type="PROSITE" id="PS50110">
    <property type="entry name" value="RESPONSE_REGULATORY"/>
    <property type="match status" value="1"/>
</dbReference>
<dbReference type="RefSeq" id="WP_122911148.1">
    <property type="nucleotide sequence ID" value="NZ_CBCSBE010000021.1"/>
</dbReference>
<dbReference type="PANTHER" id="PTHR48111">
    <property type="entry name" value="REGULATOR OF RPOS"/>
    <property type="match status" value="1"/>
</dbReference>
<feature type="DNA-binding region" description="OmpR/PhoB-type" evidence="8">
    <location>
        <begin position="126"/>
        <end position="225"/>
    </location>
</feature>
<evidence type="ECO:0000256" key="3">
    <source>
        <dbReference type="ARBA" id="ARBA00023012"/>
    </source>
</evidence>
<dbReference type="GO" id="GO:0006355">
    <property type="term" value="P:regulation of DNA-templated transcription"/>
    <property type="evidence" value="ECO:0007669"/>
    <property type="project" value="InterPro"/>
</dbReference>
<keyword evidence="12" id="KW-1185">Reference proteome</keyword>
<keyword evidence="4" id="KW-0805">Transcription regulation</keyword>
<dbReference type="InterPro" id="IPR001789">
    <property type="entry name" value="Sig_transdc_resp-reg_receiver"/>
</dbReference>
<protein>
    <submittedName>
        <fullName evidence="11">DNA-binding response regulator</fullName>
    </submittedName>
</protein>
<dbReference type="GO" id="GO:0005829">
    <property type="term" value="C:cytosol"/>
    <property type="evidence" value="ECO:0007669"/>
    <property type="project" value="TreeGrafter"/>
</dbReference>
<dbReference type="SUPFAM" id="SSF46894">
    <property type="entry name" value="C-terminal effector domain of the bipartite response regulators"/>
    <property type="match status" value="1"/>
</dbReference>
<dbReference type="EMBL" id="RHHR01000051">
    <property type="protein sequence ID" value="RNB67519.1"/>
    <property type="molecule type" value="Genomic_DNA"/>
</dbReference>
<feature type="modified residue" description="4-aspartylphosphate" evidence="7">
    <location>
        <position position="52"/>
    </location>
</feature>